<dbReference type="GO" id="GO:0004402">
    <property type="term" value="F:histone acetyltransferase activity"/>
    <property type="evidence" value="ECO:0007669"/>
    <property type="project" value="InterPro"/>
</dbReference>
<dbReference type="GO" id="GO:0051123">
    <property type="term" value="P:RNA polymerase II preinitiation complex assembly"/>
    <property type="evidence" value="ECO:0007669"/>
    <property type="project" value="TreeGrafter"/>
</dbReference>
<evidence type="ECO:0000256" key="3">
    <source>
        <dbReference type="SAM" id="MobiDB-lite"/>
    </source>
</evidence>
<dbReference type="PANTHER" id="PTHR13900">
    <property type="entry name" value="TRANSCRIPTION INITIATION FACTOR TFIID"/>
    <property type="match status" value="1"/>
</dbReference>
<evidence type="ECO:0000259" key="4">
    <source>
        <dbReference type="Pfam" id="PF09247"/>
    </source>
</evidence>
<gene>
    <name evidence="6" type="primary">LOC115887271</name>
</gene>
<dbReference type="SUPFAM" id="SSF47055">
    <property type="entry name" value="TAF(II)230 TBP-binding fragment"/>
    <property type="match status" value="1"/>
</dbReference>
<dbReference type="AlphaFoldDB" id="A0A6J2YGF9"/>
<reference evidence="6" key="1">
    <citation type="submission" date="2025-08" db="UniProtKB">
        <authorList>
            <consortium name="RefSeq"/>
        </authorList>
    </citation>
    <scope>IDENTIFICATION</scope>
    <source>
        <tissue evidence="6">Gonads</tissue>
    </source>
</reference>
<feature type="region of interest" description="Disordered" evidence="3">
    <location>
        <begin position="81"/>
        <end position="102"/>
    </location>
</feature>
<dbReference type="GO" id="GO:0017025">
    <property type="term" value="F:TBP-class protein binding"/>
    <property type="evidence" value="ECO:0007669"/>
    <property type="project" value="InterPro"/>
</dbReference>
<dbReference type="GO" id="GO:0005669">
    <property type="term" value="C:transcription factor TFIID complex"/>
    <property type="evidence" value="ECO:0007669"/>
    <property type="project" value="InterPro"/>
</dbReference>
<accession>A0A6J2YGF9</accession>
<evidence type="ECO:0000256" key="2">
    <source>
        <dbReference type="ARBA" id="ARBA00023163"/>
    </source>
</evidence>
<feature type="domain" description="TAFII-230 TBP-binding" evidence="4">
    <location>
        <begin position="11"/>
        <end position="65"/>
    </location>
</feature>
<dbReference type="Gene3D" id="1.10.1100.10">
    <property type="entry name" value="TAFII-230 TBP-binding domain"/>
    <property type="match status" value="1"/>
</dbReference>
<dbReference type="KEGG" id="soy:115887271"/>
<dbReference type="InterPro" id="IPR036741">
    <property type="entry name" value="TAFII-230_TBP-bd_sf"/>
</dbReference>
<keyword evidence="2" id="KW-0804">Transcription</keyword>
<dbReference type="Pfam" id="PF09247">
    <property type="entry name" value="TBP-binding"/>
    <property type="match status" value="1"/>
</dbReference>
<sequence>MTESEEEYLEDSGNGVNLTGFLFGNIDELGNLESDILDPESQKQLSLLGKLAFGSILKEVIGEEEIQTKTDYEYSFAQNENLHNLDSTDNADQSENYDQKSPSAEDFFDINELANEEKYAVWVIVY</sequence>
<proteinExistence type="predicted"/>
<evidence type="ECO:0000313" key="6">
    <source>
        <dbReference type="RefSeq" id="XP_030762517.1"/>
    </source>
</evidence>
<dbReference type="GO" id="GO:0016251">
    <property type="term" value="F:RNA polymerase II general transcription initiation factor activity"/>
    <property type="evidence" value="ECO:0007669"/>
    <property type="project" value="InterPro"/>
</dbReference>
<dbReference type="RefSeq" id="XP_030762517.1">
    <property type="nucleotide sequence ID" value="XM_030906657.1"/>
</dbReference>
<dbReference type="PANTHER" id="PTHR13900:SF0">
    <property type="entry name" value="TRANSCRIPTION INITIATION FACTOR TFIID SUBUNIT 1"/>
    <property type="match status" value="1"/>
</dbReference>
<keyword evidence="5" id="KW-1185">Reference proteome</keyword>
<name>A0A6J2YGF9_SITOR</name>
<dbReference type="OrthoDB" id="5752at2759"/>
<keyword evidence="1" id="KW-0805">Transcription regulation</keyword>
<dbReference type="InParanoid" id="A0A6J2YGF9"/>
<evidence type="ECO:0000313" key="5">
    <source>
        <dbReference type="Proteomes" id="UP000504635"/>
    </source>
</evidence>
<dbReference type="Proteomes" id="UP000504635">
    <property type="component" value="Unplaced"/>
</dbReference>
<dbReference type="InterPro" id="IPR040240">
    <property type="entry name" value="TAF1"/>
</dbReference>
<dbReference type="InterPro" id="IPR009067">
    <property type="entry name" value="TAF_II_230-bd"/>
</dbReference>
<organism evidence="5 6">
    <name type="scientific">Sitophilus oryzae</name>
    <name type="common">Rice weevil</name>
    <name type="synonym">Curculio oryzae</name>
    <dbReference type="NCBI Taxonomy" id="7048"/>
    <lineage>
        <taxon>Eukaryota</taxon>
        <taxon>Metazoa</taxon>
        <taxon>Ecdysozoa</taxon>
        <taxon>Arthropoda</taxon>
        <taxon>Hexapoda</taxon>
        <taxon>Insecta</taxon>
        <taxon>Pterygota</taxon>
        <taxon>Neoptera</taxon>
        <taxon>Endopterygota</taxon>
        <taxon>Coleoptera</taxon>
        <taxon>Polyphaga</taxon>
        <taxon>Cucujiformia</taxon>
        <taxon>Curculionidae</taxon>
        <taxon>Dryophthorinae</taxon>
        <taxon>Sitophilus</taxon>
    </lineage>
</organism>
<protein>
    <submittedName>
        <fullName evidence="6">Transcription initiation factor TFIID subunit 1-like</fullName>
    </submittedName>
</protein>
<dbReference type="GeneID" id="115887271"/>
<evidence type="ECO:0000256" key="1">
    <source>
        <dbReference type="ARBA" id="ARBA00023015"/>
    </source>
</evidence>